<reference evidence="1" key="1">
    <citation type="submission" date="2023-07" db="EMBL/GenBank/DDBJ databases">
        <title>Sorghum-associated microbial communities from plants grown in Nebraska, USA.</title>
        <authorList>
            <person name="Schachtman D."/>
        </authorList>
    </citation>
    <scope>NUCLEOTIDE SEQUENCE</scope>
    <source>
        <strain evidence="1">BE330</strain>
    </source>
</reference>
<accession>A0AAE3XCA3</accession>
<gene>
    <name evidence="1" type="ORF">J2Y00_002822</name>
</gene>
<dbReference type="RefSeq" id="WP_309855412.1">
    <property type="nucleotide sequence ID" value="NZ_JAVDQJ010000006.1"/>
</dbReference>
<evidence type="ECO:0000313" key="2">
    <source>
        <dbReference type="Proteomes" id="UP001185331"/>
    </source>
</evidence>
<protein>
    <submittedName>
        <fullName evidence="1">Uncharacterized protein</fullName>
    </submittedName>
</protein>
<dbReference type="EMBL" id="JAVDQK010000006">
    <property type="protein sequence ID" value="MDR6219225.1"/>
    <property type="molecule type" value="Genomic_DNA"/>
</dbReference>
<sequence length="134" mass="14924">MQARELHLIVARLSAAQPITDAFENETRVPGAQRPWYSSQKSHIGGWLSEYGQGGAYNRKHPGKDARHFYTHFQCAPGLLWLAEALGEDSETLRRGVEVIRAAGPKGAAQCGAFRKVVPWERIQELIARRGTQS</sequence>
<organism evidence="1 2">
    <name type="scientific">Deinococcus soli</name>
    <name type="common">ex Cha et al. 2016</name>
    <dbReference type="NCBI Taxonomy" id="1309411"/>
    <lineage>
        <taxon>Bacteria</taxon>
        <taxon>Thermotogati</taxon>
        <taxon>Deinococcota</taxon>
        <taxon>Deinococci</taxon>
        <taxon>Deinococcales</taxon>
        <taxon>Deinococcaceae</taxon>
        <taxon>Deinococcus</taxon>
    </lineage>
</organism>
<name>A0AAE3XCA3_9DEIO</name>
<dbReference type="AlphaFoldDB" id="A0AAE3XCA3"/>
<dbReference type="Proteomes" id="UP001185331">
    <property type="component" value="Unassembled WGS sequence"/>
</dbReference>
<comment type="caution">
    <text evidence="1">The sequence shown here is derived from an EMBL/GenBank/DDBJ whole genome shotgun (WGS) entry which is preliminary data.</text>
</comment>
<evidence type="ECO:0000313" key="1">
    <source>
        <dbReference type="EMBL" id="MDR6219225.1"/>
    </source>
</evidence>
<proteinExistence type="predicted"/>